<dbReference type="RefSeq" id="WP_165141804.1">
    <property type="nucleotide sequence ID" value="NZ_CP049255.1"/>
</dbReference>
<dbReference type="AlphaFoldDB" id="A0A7W4YLG0"/>
<proteinExistence type="predicted"/>
<protein>
    <submittedName>
        <fullName evidence="2">Uncharacterized protein</fullName>
    </submittedName>
</protein>
<evidence type="ECO:0000313" key="3">
    <source>
        <dbReference type="Proteomes" id="UP000529310"/>
    </source>
</evidence>
<gene>
    <name evidence="2" type="ORF">FHX49_000669</name>
</gene>
<comment type="caution">
    <text evidence="2">The sequence shown here is derived from an EMBL/GenBank/DDBJ whole genome shotgun (WGS) entry which is preliminary data.</text>
</comment>
<organism evidence="2 3">
    <name type="scientific">Microbacterium endophyticum</name>
    <dbReference type="NCBI Taxonomy" id="1526412"/>
    <lineage>
        <taxon>Bacteria</taxon>
        <taxon>Bacillati</taxon>
        <taxon>Actinomycetota</taxon>
        <taxon>Actinomycetes</taxon>
        <taxon>Micrococcales</taxon>
        <taxon>Microbacteriaceae</taxon>
        <taxon>Microbacterium</taxon>
    </lineage>
</organism>
<feature type="compositionally biased region" description="Basic residues" evidence="1">
    <location>
        <begin position="1"/>
        <end position="10"/>
    </location>
</feature>
<accession>A0A7W4YLG0</accession>
<keyword evidence="3" id="KW-1185">Reference proteome</keyword>
<dbReference type="Proteomes" id="UP000529310">
    <property type="component" value="Unassembled WGS sequence"/>
</dbReference>
<dbReference type="EMBL" id="JACHWQ010000001">
    <property type="protein sequence ID" value="MBB2975128.1"/>
    <property type="molecule type" value="Genomic_DNA"/>
</dbReference>
<feature type="region of interest" description="Disordered" evidence="1">
    <location>
        <begin position="1"/>
        <end position="25"/>
    </location>
</feature>
<evidence type="ECO:0000313" key="2">
    <source>
        <dbReference type="EMBL" id="MBB2975128.1"/>
    </source>
</evidence>
<sequence length="91" mass="9902">MATAALKKHRIPVDRPSSDADDLVPRGLVAPDGVEHAVDIDSDDDQLLWRDRLAKPDAAQNSPAFVARSTILPPSRTGASHSFLLVYEQTQ</sequence>
<evidence type="ECO:0000256" key="1">
    <source>
        <dbReference type="SAM" id="MobiDB-lite"/>
    </source>
</evidence>
<name>A0A7W4YLG0_9MICO</name>
<reference evidence="2 3" key="1">
    <citation type="submission" date="2020-08" db="EMBL/GenBank/DDBJ databases">
        <title>Sequencing the genomes of 1000 actinobacteria strains.</title>
        <authorList>
            <person name="Klenk H.-P."/>
        </authorList>
    </citation>
    <scope>NUCLEOTIDE SEQUENCE [LARGE SCALE GENOMIC DNA]</scope>
    <source>
        <strain evidence="2 3">DSM 27099</strain>
    </source>
</reference>